<feature type="compositionally biased region" description="Polar residues" evidence="1">
    <location>
        <begin position="436"/>
        <end position="445"/>
    </location>
</feature>
<dbReference type="AlphaFoldDB" id="A0AA40A9P5"/>
<protein>
    <submittedName>
        <fullName evidence="2">Uncharacterized protein</fullName>
    </submittedName>
</protein>
<dbReference type="EMBL" id="JAUKUA010000005">
    <property type="protein sequence ID" value="KAK0711842.1"/>
    <property type="molecule type" value="Genomic_DNA"/>
</dbReference>
<feature type="compositionally biased region" description="Acidic residues" evidence="1">
    <location>
        <begin position="289"/>
        <end position="299"/>
    </location>
</feature>
<feature type="region of interest" description="Disordered" evidence="1">
    <location>
        <begin position="288"/>
        <end position="445"/>
    </location>
</feature>
<name>A0AA40A9P5_9PEZI</name>
<feature type="compositionally biased region" description="Basic residues" evidence="1">
    <location>
        <begin position="319"/>
        <end position="330"/>
    </location>
</feature>
<gene>
    <name evidence="2" type="ORF">B0H67DRAFT_586402</name>
</gene>
<sequence length="445" mass="49544">MSPLQRKFFLLNHSNTQSTVTGVKKEAMPSDPRVHQVNKALRAGDDISKAQLLRFLEVHPTVYHASITTRDLLLKWLKKNSKQVHQWLPDIFKVSPDFLENPVRVALGLVDTPTASILTGEPGPGPSVAANFTKELPDLGHFGSKTPQQAWLDDVTEARDWLDHIRGWCAKMAESFLEAGDEIRPAFIRTKDQIPNFSDKVRSVQTYIDSVKKQQQLEHEARESRKRKRSMVPSLLEFIAATNAAEEDHDADEHGSDGVSVGRPEKRPQVPMTEEFNSFMVQFARPAEDLSEEHTEEEPQVTQTEPMPGVMHGQNPIRRSLRANHRKPSRYRNGTVYSSEDDDDNDDDNDSDRGADPEEGLTMGPSTSPNGANENANAHPERNIARPRQGIELGVARRPPSSIPARDSNDSGQTPGHGPASNDHAPDRDKEGLTIPWSSSPPGRT</sequence>
<dbReference type="Proteomes" id="UP001172102">
    <property type="component" value="Unassembled WGS sequence"/>
</dbReference>
<evidence type="ECO:0000313" key="2">
    <source>
        <dbReference type="EMBL" id="KAK0711842.1"/>
    </source>
</evidence>
<reference evidence="2" key="1">
    <citation type="submission" date="2023-06" db="EMBL/GenBank/DDBJ databases">
        <title>Genome-scale phylogeny and comparative genomics of the fungal order Sordariales.</title>
        <authorList>
            <consortium name="Lawrence Berkeley National Laboratory"/>
            <person name="Hensen N."/>
            <person name="Bonometti L."/>
            <person name="Westerberg I."/>
            <person name="Brannstrom I.O."/>
            <person name="Guillou S."/>
            <person name="Cros-Aarteil S."/>
            <person name="Calhoun S."/>
            <person name="Haridas S."/>
            <person name="Kuo A."/>
            <person name="Mondo S."/>
            <person name="Pangilinan J."/>
            <person name="Riley R."/>
            <person name="Labutti K."/>
            <person name="Andreopoulos B."/>
            <person name="Lipzen A."/>
            <person name="Chen C."/>
            <person name="Yanf M."/>
            <person name="Daum C."/>
            <person name="Ng V."/>
            <person name="Clum A."/>
            <person name="Steindorff A."/>
            <person name="Ohm R."/>
            <person name="Martin F."/>
            <person name="Silar P."/>
            <person name="Natvig D."/>
            <person name="Lalanne C."/>
            <person name="Gautier V."/>
            <person name="Ament-Velasquez S.L."/>
            <person name="Kruys A."/>
            <person name="Hutchinson M.I."/>
            <person name="Powell A.J."/>
            <person name="Barry K."/>
            <person name="Miller A.N."/>
            <person name="Grigoriev I.V."/>
            <person name="Debuchy R."/>
            <person name="Gladieux P."/>
            <person name="Thoren M.H."/>
            <person name="Johannesson H."/>
        </authorList>
    </citation>
    <scope>NUCLEOTIDE SEQUENCE</scope>
    <source>
        <strain evidence="2">SMH4607-1</strain>
    </source>
</reference>
<comment type="caution">
    <text evidence="2">The sequence shown here is derived from an EMBL/GenBank/DDBJ whole genome shotgun (WGS) entry which is preliminary data.</text>
</comment>
<proteinExistence type="predicted"/>
<feature type="compositionally biased region" description="Acidic residues" evidence="1">
    <location>
        <begin position="339"/>
        <end position="350"/>
    </location>
</feature>
<organism evidence="2 3">
    <name type="scientific">Lasiosphaeris hirsuta</name>
    <dbReference type="NCBI Taxonomy" id="260670"/>
    <lineage>
        <taxon>Eukaryota</taxon>
        <taxon>Fungi</taxon>
        <taxon>Dikarya</taxon>
        <taxon>Ascomycota</taxon>
        <taxon>Pezizomycotina</taxon>
        <taxon>Sordariomycetes</taxon>
        <taxon>Sordariomycetidae</taxon>
        <taxon>Sordariales</taxon>
        <taxon>Lasiosphaeriaceae</taxon>
        <taxon>Lasiosphaeris</taxon>
    </lineage>
</organism>
<keyword evidence="3" id="KW-1185">Reference proteome</keyword>
<feature type="compositionally biased region" description="Polar residues" evidence="1">
    <location>
        <begin position="364"/>
        <end position="376"/>
    </location>
</feature>
<feature type="region of interest" description="Disordered" evidence="1">
    <location>
        <begin position="244"/>
        <end position="267"/>
    </location>
</feature>
<evidence type="ECO:0000256" key="1">
    <source>
        <dbReference type="SAM" id="MobiDB-lite"/>
    </source>
</evidence>
<evidence type="ECO:0000313" key="3">
    <source>
        <dbReference type="Proteomes" id="UP001172102"/>
    </source>
</evidence>
<accession>A0AA40A9P5</accession>